<evidence type="ECO:0008006" key="4">
    <source>
        <dbReference type="Google" id="ProtNLM"/>
    </source>
</evidence>
<evidence type="ECO:0000313" key="2">
    <source>
        <dbReference type="EMBL" id="ALP42199.1"/>
    </source>
</evidence>
<evidence type="ECO:0000256" key="1">
    <source>
        <dbReference type="SAM" id="SignalP"/>
    </source>
</evidence>
<feature type="signal peptide" evidence="1">
    <location>
        <begin position="1"/>
        <end position="20"/>
    </location>
</feature>
<dbReference type="AlphaFoldDB" id="A0A0S2SKE5"/>
<proteinExistence type="predicted"/>
<name>A0A0S2SKE5_9GAMM</name>
<accession>A0A0S2SKE5</accession>
<gene>
    <name evidence="2" type="ORF">WL1483_2780</name>
</gene>
<reference evidence="2 3" key="2">
    <citation type="journal article" date="2016" name="Genome Announc.">
        <title>Complete Genome Sequence of the Highly Virulent Aeromonas schubertii Strain WL1483, Isolated from Diseased Snakehead Fish (Channa argus) in China.</title>
        <authorList>
            <person name="Liu L."/>
            <person name="Li N."/>
            <person name="Zhang D."/>
            <person name="Fu X."/>
            <person name="Shi C."/>
            <person name="Lin Q."/>
            <person name="Hao G."/>
        </authorList>
    </citation>
    <scope>NUCLEOTIDE SEQUENCE [LARGE SCALE GENOMIC DNA]</scope>
    <source>
        <strain evidence="2 3">WL1483</strain>
    </source>
</reference>
<dbReference type="PATRIC" id="fig|652.5.peg.1234"/>
<dbReference type="EMBL" id="CP013067">
    <property type="protein sequence ID" value="ALP42199.1"/>
    <property type="molecule type" value="Genomic_DNA"/>
</dbReference>
<reference evidence="3" key="1">
    <citation type="submission" date="2015-10" db="EMBL/GenBank/DDBJ databases">
        <title>Complete Genome Sequence of Aeromonas schubertii strain WL1483.</title>
        <authorList>
            <person name="Liu L."/>
        </authorList>
    </citation>
    <scope>NUCLEOTIDE SEQUENCE [LARGE SCALE GENOMIC DNA]</scope>
    <source>
        <strain evidence="3">WL1483</strain>
    </source>
</reference>
<dbReference type="RefSeq" id="WP_144431342.1">
    <property type="nucleotide sequence ID" value="NZ_CP013067.1"/>
</dbReference>
<keyword evidence="1" id="KW-0732">Signal</keyword>
<evidence type="ECO:0000313" key="3">
    <source>
        <dbReference type="Proteomes" id="UP000058114"/>
    </source>
</evidence>
<dbReference type="Proteomes" id="UP000058114">
    <property type="component" value="Chromosome"/>
</dbReference>
<organism evidence="2 3">
    <name type="scientific">Aeromonas schubertii</name>
    <dbReference type="NCBI Taxonomy" id="652"/>
    <lineage>
        <taxon>Bacteria</taxon>
        <taxon>Pseudomonadati</taxon>
        <taxon>Pseudomonadota</taxon>
        <taxon>Gammaproteobacteria</taxon>
        <taxon>Aeromonadales</taxon>
        <taxon>Aeromonadaceae</taxon>
        <taxon>Aeromonas</taxon>
    </lineage>
</organism>
<sequence length="273" mass="30114">MSGVHLGALLLTLVVGNATAGGRVTAAEGDESLQPPTLSLLLGDSLHAWKSLLQAWPELGSHAERRAWQGMQAVLNKLHCGKDFPLTLPDEVSKLTLQLIQRDAPLVRNYRVILEGEGPITAAELIDSSGYNWLEGAQWELEEKLGVRVVGSTVQAALPAGLYELRLEVAAKSWRATVPLPALQDLEWLSRSPLKVANTPDHPASCDPLWLEQTVLSPSDYSLLWWHRLPLEGEINWPASLLYGWQTLTLVQSDQRGELTLQRRHTQAGPIEQ</sequence>
<dbReference type="Pfam" id="PF11060">
    <property type="entry name" value="DUF2861"/>
    <property type="match status" value="1"/>
</dbReference>
<feature type="chain" id="PRO_5006604425" description="DUF2861 family protein" evidence="1">
    <location>
        <begin position="21"/>
        <end position="273"/>
    </location>
</feature>
<protein>
    <recommendedName>
        <fullName evidence="4">DUF2861 family protein</fullName>
    </recommendedName>
</protein>
<dbReference type="KEGG" id="asr:WL1483_2780"/>
<dbReference type="InterPro" id="IPR021290">
    <property type="entry name" value="DUF2861"/>
</dbReference>